<dbReference type="InterPro" id="IPR036767">
    <property type="entry name" value="ApaG_sf"/>
</dbReference>
<reference evidence="4 5" key="1">
    <citation type="submission" date="2016-04" db="EMBL/GenBank/DDBJ databases">
        <title>ATOL: Assembling a taxonomically balanced genome-scale reconstruction of the evolutionary history of the Enterobacteriaceae.</title>
        <authorList>
            <person name="Plunkett G.III."/>
            <person name="Neeno-Eckwall E.C."/>
            <person name="Glasner J.D."/>
            <person name="Perna N.T."/>
        </authorList>
    </citation>
    <scope>NUCLEOTIDE SEQUENCE [LARGE SCALE GENOMIC DNA]</scope>
    <source>
        <strain evidence="4 5">ATCC 19692</strain>
    </source>
</reference>
<dbReference type="InterPro" id="IPR007474">
    <property type="entry name" value="ApaG_domain"/>
</dbReference>
<name>A0A198GAA8_9GAMM</name>
<evidence type="ECO:0000313" key="4">
    <source>
        <dbReference type="EMBL" id="OAT34352.1"/>
    </source>
</evidence>
<dbReference type="PANTHER" id="PTHR47191">
    <property type="entry name" value="OS05G0170800 PROTEIN"/>
    <property type="match status" value="1"/>
</dbReference>
<protein>
    <recommendedName>
        <fullName evidence="1 2">Protein ApaG</fullName>
    </recommendedName>
</protein>
<dbReference type="HAMAP" id="MF_00791">
    <property type="entry name" value="ApaG"/>
    <property type="match status" value="1"/>
</dbReference>
<evidence type="ECO:0000256" key="1">
    <source>
        <dbReference type="ARBA" id="ARBA00017693"/>
    </source>
</evidence>
<dbReference type="OrthoDB" id="9795226at2"/>
<dbReference type="NCBIfam" id="NF003967">
    <property type="entry name" value="PRK05461.1"/>
    <property type="match status" value="1"/>
</dbReference>
<proteinExistence type="inferred from homology"/>
<dbReference type="PROSITE" id="PS51087">
    <property type="entry name" value="APAG"/>
    <property type="match status" value="1"/>
</dbReference>
<dbReference type="Pfam" id="PF04379">
    <property type="entry name" value="DUF525"/>
    <property type="match status" value="1"/>
</dbReference>
<dbReference type="PATRIC" id="fig|1354337.4.peg.1173"/>
<dbReference type="Proteomes" id="UP000094023">
    <property type="component" value="Unassembled WGS sequence"/>
</dbReference>
<dbReference type="PANTHER" id="PTHR47191:SF2">
    <property type="entry name" value="OS05G0170800 PROTEIN"/>
    <property type="match status" value="1"/>
</dbReference>
<comment type="caution">
    <text evidence="4">The sequence shown here is derived from an EMBL/GenBank/DDBJ whole genome shotgun (WGS) entry which is preliminary data.</text>
</comment>
<evidence type="ECO:0000259" key="3">
    <source>
        <dbReference type="PROSITE" id="PS51087"/>
    </source>
</evidence>
<dbReference type="SUPFAM" id="SSF110069">
    <property type="entry name" value="ApaG-like"/>
    <property type="match status" value="1"/>
</dbReference>
<sequence length="125" mass="14259">MFTSSKVVIKVQSVYIESQSLPEEERYVFAYTISIHNLNKHAIRLLRRYWLITNAQGNTTEVRGEGVVGEQPLIEPGTQYRYTSGAVLETPMGTMEGHYEMIDPQGRVFQIDIPVFRLALPTLIN</sequence>
<organism evidence="4 5">
    <name type="scientific">Proteus myxofaciens ATCC 19692</name>
    <dbReference type="NCBI Taxonomy" id="1354337"/>
    <lineage>
        <taxon>Bacteria</taxon>
        <taxon>Pseudomonadati</taxon>
        <taxon>Pseudomonadota</taxon>
        <taxon>Gammaproteobacteria</taxon>
        <taxon>Enterobacterales</taxon>
        <taxon>Morganellaceae</taxon>
        <taxon>Proteus</taxon>
    </lineage>
</organism>
<accession>A0A198GAA8</accession>
<dbReference type="InterPro" id="IPR023065">
    <property type="entry name" value="Uncharacterised_ApaG"/>
</dbReference>
<dbReference type="AlphaFoldDB" id="A0A198GAA8"/>
<dbReference type="Gene3D" id="2.60.40.1470">
    <property type="entry name" value="ApaG domain"/>
    <property type="match status" value="1"/>
</dbReference>
<evidence type="ECO:0000313" key="5">
    <source>
        <dbReference type="Proteomes" id="UP000094023"/>
    </source>
</evidence>
<dbReference type="RefSeq" id="WP_066748459.1">
    <property type="nucleotide sequence ID" value="NZ_LXEN01000049.1"/>
</dbReference>
<gene>
    <name evidence="2" type="primary">apaG</name>
    <name evidence="4" type="ORF">M983_1153</name>
</gene>
<dbReference type="STRING" id="1354337.M983_1153"/>
<evidence type="ECO:0000256" key="2">
    <source>
        <dbReference type="HAMAP-Rule" id="MF_00791"/>
    </source>
</evidence>
<feature type="domain" description="ApaG" evidence="3">
    <location>
        <begin position="1"/>
        <end position="125"/>
    </location>
</feature>
<keyword evidence="5" id="KW-1185">Reference proteome</keyword>
<dbReference type="InterPro" id="IPR050718">
    <property type="entry name" value="ApaG-like"/>
</dbReference>
<dbReference type="EMBL" id="LXEN01000049">
    <property type="protein sequence ID" value="OAT34352.1"/>
    <property type="molecule type" value="Genomic_DNA"/>
</dbReference>